<protein>
    <submittedName>
        <fullName evidence="2">Uncharacterized protein</fullName>
    </submittedName>
</protein>
<keyword evidence="1" id="KW-0732">Signal</keyword>
<dbReference type="Proteomes" id="UP000828251">
    <property type="component" value="Unassembled WGS sequence"/>
</dbReference>
<accession>A0A9D3V9L3</accession>
<sequence>MAVLTPIYIILLVLRHGTPTRVLAILSVMMRLLCMTPPCIQFANDNDVFFEFHPTDCVIKNIMTRENLLKGHICNGLYHFSPPVLSTQSIEAPMVASTVEECNFFLWHKCLGYASALIVKSVLNKRSIASNKYYLDAIYIAYPKEKSYKLLFPISTTKYRDPFALVVSDLCGPTSVACGNNWYYVSFIDSDWRGEYRAFTSVLASQGIPEVGSNIEPHSSPLPSDEVGCSTRLNEGVVSSLNGQASSLPVLPMEKMDEC</sequence>
<gene>
    <name evidence="2" type="ORF">J1N35_027280</name>
</gene>
<name>A0A9D3V9L3_9ROSI</name>
<keyword evidence="3" id="KW-1185">Reference proteome</keyword>
<dbReference type="OrthoDB" id="1749397at2759"/>
<comment type="caution">
    <text evidence="2">The sequence shown here is derived from an EMBL/GenBank/DDBJ whole genome shotgun (WGS) entry which is preliminary data.</text>
</comment>
<organism evidence="2 3">
    <name type="scientific">Gossypium stocksii</name>
    <dbReference type="NCBI Taxonomy" id="47602"/>
    <lineage>
        <taxon>Eukaryota</taxon>
        <taxon>Viridiplantae</taxon>
        <taxon>Streptophyta</taxon>
        <taxon>Embryophyta</taxon>
        <taxon>Tracheophyta</taxon>
        <taxon>Spermatophyta</taxon>
        <taxon>Magnoliopsida</taxon>
        <taxon>eudicotyledons</taxon>
        <taxon>Gunneridae</taxon>
        <taxon>Pentapetalae</taxon>
        <taxon>rosids</taxon>
        <taxon>malvids</taxon>
        <taxon>Malvales</taxon>
        <taxon>Malvaceae</taxon>
        <taxon>Malvoideae</taxon>
        <taxon>Gossypium</taxon>
    </lineage>
</organism>
<evidence type="ECO:0000256" key="1">
    <source>
        <dbReference type="SAM" id="SignalP"/>
    </source>
</evidence>
<dbReference type="EMBL" id="JAIQCV010000008">
    <property type="protein sequence ID" value="KAH1074952.1"/>
    <property type="molecule type" value="Genomic_DNA"/>
</dbReference>
<reference evidence="2 3" key="1">
    <citation type="journal article" date="2021" name="Plant Biotechnol. J.">
        <title>Multi-omics assisted identification of the key and species-specific regulatory components of drought-tolerant mechanisms in Gossypium stocksii.</title>
        <authorList>
            <person name="Yu D."/>
            <person name="Ke L."/>
            <person name="Zhang D."/>
            <person name="Wu Y."/>
            <person name="Sun Y."/>
            <person name="Mei J."/>
            <person name="Sun J."/>
            <person name="Sun Y."/>
        </authorList>
    </citation>
    <scope>NUCLEOTIDE SEQUENCE [LARGE SCALE GENOMIC DNA]</scope>
    <source>
        <strain evidence="3">cv. E1</strain>
        <tissue evidence="2">Leaf</tissue>
    </source>
</reference>
<feature type="signal peptide" evidence="1">
    <location>
        <begin position="1"/>
        <end position="24"/>
    </location>
</feature>
<evidence type="ECO:0000313" key="3">
    <source>
        <dbReference type="Proteomes" id="UP000828251"/>
    </source>
</evidence>
<evidence type="ECO:0000313" key="2">
    <source>
        <dbReference type="EMBL" id="KAH1074952.1"/>
    </source>
</evidence>
<dbReference type="AlphaFoldDB" id="A0A9D3V9L3"/>
<proteinExistence type="predicted"/>
<feature type="chain" id="PRO_5038822542" evidence="1">
    <location>
        <begin position="25"/>
        <end position="259"/>
    </location>
</feature>